<dbReference type="AlphaFoldDB" id="A0A371P5L5"/>
<dbReference type="InterPro" id="IPR014016">
    <property type="entry name" value="UvrD-like_ATP-bd"/>
</dbReference>
<organism evidence="15 16">
    <name type="scientific">Paenibacillus paeoniae</name>
    <dbReference type="NCBI Taxonomy" id="2292705"/>
    <lineage>
        <taxon>Bacteria</taxon>
        <taxon>Bacillati</taxon>
        <taxon>Bacillota</taxon>
        <taxon>Bacilli</taxon>
        <taxon>Bacillales</taxon>
        <taxon>Paenibacillaceae</taxon>
        <taxon>Paenibacillus</taxon>
    </lineage>
</organism>
<dbReference type="InterPro" id="IPR013986">
    <property type="entry name" value="DExx_box_DNA_helicase_dom_sf"/>
</dbReference>
<comment type="catalytic activity">
    <reaction evidence="10">
        <text>ATP + H2O = ADP + phosphate + H(+)</text>
        <dbReference type="Rhea" id="RHEA:13065"/>
        <dbReference type="ChEBI" id="CHEBI:15377"/>
        <dbReference type="ChEBI" id="CHEBI:15378"/>
        <dbReference type="ChEBI" id="CHEBI:30616"/>
        <dbReference type="ChEBI" id="CHEBI:43474"/>
        <dbReference type="ChEBI" id="CHEBI:456216"/>
        <dbReference type="EC" id="5.6.2.4"/>
    </reaction>
</comment>
<evidence type="ECO:0000313" key="16">
    <source>
        <dbReference type="Proteomes" id="UP000261905"/>
    </source>
</evidence>
<keyword evidence="5 11" id="KW-0067">ATP-binding</keyword>
<feature type="region of interest" description="Disordered" evidence="12">
    <location>
        <begin position="662"/>
        <end position="688"/>
    </location>
</feature>
<sequence>MGKLAPFLERKHKELGVQLNEVQRQAVEQAEGPLLLLASPGSGKTTTLIMRIGYLIEELGTDPARIKAVTFSRASARDMKDRFTRFFPGLQPVDFSTIHSLAFEIVRTHFYKTRTAYDIIEGALEIEEEDEAQGTVKPLPLHKRIILRNLFKDIVGENATDDAMEELTTYISYVKNKMLPPEQWASAKVDVPQADRILHEYEAFKRSGTPKLLIDFDDMLTIANDVLEKDGAMLRKLQSRYDYVMTDESQDTSMVQHAIIEKLAMGHRNLCVVADDDQSIYSWRGAEPSYLLRFKDVYPDAVMLYMVQNYRSSPEIVQTANTFIKRNKKRYEKEMFTHNASHEPIAFKTLRDYREQAKYVVREIAKMEKLSEAAVLYRNNSSSIALMNDFDRAGIPFYMKDADNRFFSHWVIEDVLNFMRMSYTDKRADILENIHLKFNGYISKHQMSVLKSIDNGESVFDNLLTIVQLHDYQIKPLQEAKETFREMNSMPPLPAIRVIRTRLGYEKALEKICERLGFRKEYLIGILNTLEDIAEGLETMADFAARLKYLEKVLKGAKSRKGQNAVTFSTFHSAKGLEFDHVYMVDLVEGIIPGSEDGKKEANGESSSMEEAVRLFYVGMTRARKTLEMVTYGQRDGEQATESSFMTAIKDIVDPERITARTTAASERRSASFSEGESTRALKGMKSTSFTARREPIQAELNPHAVKNPAEVTVGANVRHRVFGVGCVERADNESIMIRFSENNVKTLAMAMCMERGLLELV</sequence>
<evidence type="ECO:0000256" key="7">
    <source>
        <dbReference type="ARBA" id="ARBA00023235"/>
    </source>
</evidence>
<dbReference type="Proteomes" id="UP000261905">
    <property type="component" value="Unassembled WGS sequence"/>
</dbReference>
<evidence type="ECO:0000256" key="2">
    <source>
        <dbReference type="ARBA" id="ARBA00022741"/>
    </source>
</evidence>
<dbReference type="RefSeq" id="WP_116049265.1">
    <property type="nucleotide sequence ID" value="NZ_QUBQ01000006.1"/>
</dbReference>
<evidence type="ECO:0000256" key="6">
    <source>
        <dbReference type="ARBA" id="ARBA00023125"/>
    </source>
</evidence>
<dbReference type="InterPro" id="IPR014017">
    <property type="entry name" value="DNA_helicase_UvrD-like_C"/>
</dbReference>
<evidence type="ECO:0000256" key="9">
    <source>
        <dbReference type="ARBA" id="ARBA00034808"/>
    </source>
</evidence>
<dbReference type="InterPro" id="IPR027417">
    <property type="entry name" value="P-loop_NTPase"/>
</dbReference>
<evidence type="ECO:0000259" key="14">
    <source>
        <dbReference type="PROSITE" id="PS51217"/>
    </source>
</evidence>
<evidence type="ECO:0000256" key="10">
    <source>
        <dbReference type="ARBA" id="ARBA00048988"/>
    </source>
</evidence>
<dbReference type="Gene3D" id="3.40.50.300">
    <property type="entry name" value="P-loop containing nucleotide triphosphate hydrolases"/>
    <property type="match status" value="2"/>
</dbReference>
<evidence type="ECO:0000256" key="12">
    <source>
        <dbReference type="SAM" id="MobiDB-lite"/>
    </source>
</evidence>
<comment type="caution">
    <text evidence="15">The sequence shown here is derived from an EMBL/GenBank/DDBJ whole genome shotgun (WGS) entry which is preliminary data.</text>
</comment>
<keyword evidence="16" id="KW-1185">Reference proteome</keyword>
<dbReference type="GO" id="GO:0003677">
    <property type="term" value="F:DNA binding"/>
    <property type="evidence" value="ECO:0007669"/>
    <property type="project" value="UniProtKB-KW"/>
</dbReference>
<dbReference type="GO" id="GO:0016887">
    <property type="term" value="F:ATP hydrolysis activity"/>
    <property type="evidence" value="ECO:0007669"/>
    <property type="project" value="RHEA"/>
</dbReference>
<evidence type="ECO:0000256" key="3">
    <source>
        <dbReference type="ARBA" id="ARBA00022801"/>
    </source>
</evidence>
<dbReference type="GO" id="GO:0005524">
    <property type="term" value="F:ATP binding"/>
    <property type="evidence" value="ECO:0007669"/>
    <property type="project" value="UniProtKB-UniRule"/>
</dbReference>
<dbReference type="PROSITE" id="PS51198">
    <property type="entry name" value="UVRD_HELICASE_ATP_BIND"/>
    <property type="match status" value="1"/>
</dbReference>
<dbReference type="SUPFAM" id="SSF52540">
    <property type="entry name" value="P-loop containing nucleoside triphosphate hydrolases"/>
    <property type="match status" value="1"/>
</dbReference>
<reference evidence="15 16" key="1">
    <citation type="submission" date="2018-08" db="EMBL/GenBank/DDBJ databases">
        <title>Paenibacillus sp. M4BSY-1, whole genome shotgun sequence.</title>
        <authorList>
            <person name="Tuo L."/>
        </authorList>
    </citation>
    <scope>NUCLEOTIDE SEQUENCE [LARGE SCALE GENOMIC DNA]</scope>
    <source>
        <strain evidence="15 16">M4BSY-1</strain>
    </source>
</reference>
<dbReference type="CDD" id="cd17932">
    <property type="entry name" value="DEXQc_UvrD"/>
    <property type="match status" value="1"/>
</dbReference>
<gene>
    <name evidence="15" type="ORF">DX130_22640</name>
</gene>
<evidence type="ECO:0000256" key="8">
    <source>
        <dbReference type="ARBA" id="ARBA00034617"/>
    </source>
</evidence>
<comment type="catalytic activity">
    <reaction evidence="8">
        <text>Couples ATP hydrolysis with the unwinding of duplex DNA by translocating in the 3'-5' direction.</text>
        <dbReference type="EC" id="5.6.2.4"/>
    </reaction>
</comment>
<evidence type="ECO:0000259" key="13">
    <source>
        <dbReference type="PROSITE" id="PS51198"/>
    </source>
</evidence>
<evidence type="ECO:0000256" key="5">
    <source>
        <dbReference type="ARBA" id="ARBA00022840"/>
    </source>
</evidence>
<protein>
    <recommendedName>
        <fullName evidence="9">DNA 3'-5' helicase</fullName>
        <ecNumber evidence="9">5.6.2.4</ecNumber>
    </recommendedName>
</protein>
<dbReference type="InterPro" id="IPR000212">
    <property type="entry name" value="DNA_helicase_UvrD/REP"/>
</dbReference>
<dbReference type="Gene3D" id="1.10.486.10">
    <property type="entry name" value="PCRA, domain 4"/>
    <property type="match status" value="1"/>
</dbReference>
<evidence type="ECO:0000256" key="4">
    <source>
        <dbReference type="ARBA" id="ARBA00022806"/>
    </source>
</evidence>
<accession>A0A371P5L5</accession>
<keyword evidence="2 11" id="KW-0547">Nucleotide-binding</keyword>
<feature type="domain" description="UvrD-like helicase C-terminal" evidence="14">
    <location>
        <begin position="314"/>
        <end position="576"/>
    </location>
</feature>
<dbReference type="PANTHER" id="PTHR11070">
    <property type="entry name" value="UVRD / RECB / PCRA DNA HELICASE FAMILY MEMBER"/>
    <property type="match status" value="1"/>
</dbReference>
<feature type="binding site" evidence="11">
    <location>
        <begin position="38"/>
        <end position="45"/>
    </location>
    <ligand>
        <name>ATP</name>
        <dbReference type="ChEBI" id="CHEBI:30616"/>
    </ligand>
</feature>
<evidence type="ECO:0000313" key="15">
    <source>
        <dbReference type="EMBL" id="REK71244.1"/>
    </source>
</evidence>
<dbReference type="PANTHER" id="PTHR11070:SF2">
    <property type="entry name" value="ATP-DEPENDENT DNA HELICASE SRS2"/>
    <property type="match status" value="1"/>
</dbReference>
<name>A0A371P5L5_9BACL</name>
<evidence type="ECO:0000256" key="1">
    <source>
        <dbReference type="ARBA" id="ARBA00009922"/>
    </source>
</evidence>
<dbReference type="EC" id="5.6.2.4" evidence="9"/>
<dbReference type="Gene3D" id="1.10.10.160">
    <property type="match status" value="1"/>
</dbReference>
<proteinExistence type="inferred from homology"/>
<dbReference type="EMBL" id="QUBQ01000006">
    <property type="protein sequence ID" value="REK71244.1"/>
    <property type="molecule type" value="Genomic_DNA"/>
</dbReference>
<dbReference type="GO" id="GO:0043138">
    <property type="term" value="F:3'-5' DNA helicase activity"/>
    <property type="evidence" value="ECO:0007669"/>
    <property type="project" value="UniProtKB-EC"/>
</dbReference>
<keyword evidence="6" id="KW-0238">DNA-binding</keyword>
<keyword evidence="3 11" id="KW-0378">Hydrolase</keyword>
<dbReference type="Pfam" id="PF13361">
    <property type="entry name" value="UvrD_C"/>
    <property type="match status" value="1"/>
</dbReference>
<keyword evidence="4 11" id="KW-0347">Helicase</keyword>
<feature type="domain" description="UvrD-like helicase ATP-binding" evidence="13">
    <location>
        <begin position="17"/>
        <end position="313"/>
    </location>
</feature>
<dbReference type="PROSITE" id="PS51217">
    <property type="entry name" value="UVRD_HELICASE_CTER"/>
    <property type="match status" value="1"/>
</dbReference>
<feature type="compositionally biased region" description="Low complexity" evidence="12">
    <location>
        <begin position="662"/>
        <end position="676"/>
    </location>
</feature>
<keyword evidence="7" id="KW-0413">Isomerase</keyword>
<evidence type="ECO:0000256" key="11">
    <source>
        <dbReference type="PROSITE-ProRule" id="PRU00560"/>
    </source>
</evidence>
<dbReference type="OrthoDB" id="9810135at2"/>
<dbReference type="Pfam" id="PF00580">
    <property type="entry name" value="UvrD-helicase"/>
    <property type="match status" value="1"/>
</dbReference>
<comment type="similarity">
    <text evidence="1">Belongs to the helicase family. UvrD subfamily.</text>
</comment>
<dbReference type="GO" id="GO:0000725">
    <property type="term" value="P:recombinational repair"/>
    <property type="evidence" value="ECO:0007669"/>
    <property type="project" value="TreeGrafter"/>
</dbReference>